<feature type="compositionally biased region" description="Polar residues" evidence="1">
    <location>
        <begin position="248"/>
        <end position="259"/>
    </location>
</feature>
<dbReference type="InParanoid" id="A0A1S3KA93"/>
<reference evidence="3" key="1">
    <citation type="journal article" date="2015" name="Nat. Commun.">
        <title>The Lingula genome provides insights into brachiopod evolution and the origin of phosphate biomineralization.</title>
        <authorList>
            <person name="Luo Y.J."/>
            <person name="Takeuchi T."/>
            <person name="Koyanagi R."/>
            <person name="Yamada L."/>
            <person name="Kanda M."/>
            <person name="Khalturina M."/>
            <person name="Fujie M."/>
            <person name="Yamasaki S.I."/>
            <person name="Endo K."/>
            <person name="Satoh N."/>
        </authorList>
    </citation>
    <scope>NUCLEOTIDE SEQUENCE</scope>
</reference>
<feature type="compositionally biased region" description="Basic residues" evidence="1">
    <location>
        <begin position="260"/>
        <end position="273"/>
    </location>
</feature>
<dbReference type="AlphaFoldDB" id="A0A1S3KA93"/>
<name>A0A1S3KA93_LINAN</name>
<dbReference type="GeneID" id="106180180"/>
<evidence type="ECO:0000256" key="1">
    <source>
        <dbReference type="SAM" id="MobiDB-lite"/>
    </source>
</evidence>
<dbReference type="RefSeq" id="XP_013419548.1">
    <property type="nucleotide sequence ID" value="XM_013564094.1"/>
</dbReference>
<feature type="region of interest" description="Disordered" evidence="1">
    <location>
        <begin position="152"/>
        <end position="171"/>
    </location>
</feature>
<keyword evidence="2" id="KW-1185">Reference proteome</keyword>
<dbReference type="Proteomes" id="UP000085678">
    <property type="component" value="Unplaced"/>
</dbReference>
<proteinExistence type="predicted"/>
<evidence type="ECO:0000313" key="3">
    <source>
        <dbReference type="RefSeq" id="XP_013419548.1"/>
    </source>
</evidence>
<gene>
    <name evidence="3" type="primary">LOC106180180</name>
</gene>
<protein>
    <submittedName>
        <fullName evidence="3">Uncharacterized protein LOC106180180</fullName>
    </submittedName>
</protein>
<reference evidence="3" key="2">
    <citation type="submission" date="2025-08" db="UniProtKB">
        <authorList>
            <consortium name="RefSeq"/>
        </authorList>
    </citation>
    <scope>IDENTIFICATION</scope>
</reference>
<accession>A0A1S3KA93</accession>
<sequence>MDGERITETNEEGGLDYELWAKENGPKYMSELSLEERPTSAYEDGYYYYQSHEYKERSRKSKRQKTVRFSNKIEIVRRREPVLSIRTQALPPPMPSEWDIRYLINNPNLSDTQKDNWRKELLDKLTADDNGIFANSSTATGSAGRYILEKNDNARRGGDRPIDREETGDAAVERGPVEESGIFITETQQKVVNYEKDRDIPSERGLVDLYDDIDVRDMSGVVPVFKTRPELSERMQRDPRVHIIAKNGGSTESFSITTRNKGKTQGQKRKSTQHAKQAAAS</sequence>
<dbReference type="KEGG" id="lak:106180180"/>
<organism evidence="2 3">
    <name type="scientific">Lingula anatina</name>
    <name type="common">Brachiopod</name>
    <name type="synonym">Lingula unguis</name>
    <dbReference type="NCBI Taxonomy" id="7574"/>
    <lineage>
        <taxon>Eukaryota</taxon>
        <taxon>Metazoa</taxon>
        <taxon>Spiralia</taxon>
        <taxon>Lophotrochozoa</taxon>
        <taxon>Brachiopoda</taxon>
        <taxon>Linguliformea</taxon>
        <taxon>Lingulata</taxon>
        <taxon>Lingulida</taxon>
        <taxon>Linguloidea</taxon>
        <taxon>Lingulidae</taxon>
        <taxon>Lingula</taxon>
    </lineage>
</organism>
<evidence type="ECO:0000313" key="2">
    <source>
        <dbReference type="Proteomes" id="UP000085678"/>
    </source>
</evidence>
<feature type="region of interest" description="Disordered" evidence="1">
    <location>
        <begin position="245"/>
        <end position="281"/>
    </location>
</feature>